<evidence type="ECO:0000313" key="8">
    <source>
        <dbReference type="Proteomes" id="UP001231736"/>
    </source>
</evidence>
<comment type="pathway">
    <text evidence="3 4">Purine metabolism; IMP biosynthesis via de novo pathway; 5-amino-1-(5-phospho-D-ribosyl)imidazole-4-carboxylate from 5-amino-1-(5-phospho-D-ribosyl)imidazole (N5-CAIR route): step 2/2.</text>
</comment>
<feature type="domain" description="PurE" evidence="6">
    <location>
        <begin position="1"/>
        <end position="153"/>
    </location>
</feature>
<accession>A0AAJ6NC38</accession>
<gene>
    <name evidence="3 7" type="primary">purE</name>
    <name evidence="7" type="ORF">QJU97_01255</name>
</gene>
<evidence type="ECO:0000256" key="5">
    <source>
        <dbReference type="PIRSR" id="PIRSR001338-1"/>
    </source>
</evidence>
<comment type="function">
    <text evidence="3 4">Catalyzes the conversion of N5-carboxyaminoimidazole ribonucleotide (N5-CAIR) to 4-carboxy-5-aminoimidazole ribonucleotide (CAIR).</text>
</comment>
<keyword evidence="7" id="KW-0456">Lyase</keyword>
<dbReference type="PANTHER" id="PTHR23046">
    <property type="entry name" value="PHOSPHORIBOSYLAMINOIMIDAZOLE CARBOXYLASE CATALYTIC SUBUNIT"/>
    <property type="match status" value="1"/>
</dbReference>
<dbReference type="NCBIfam" id="TIGR01162">
    <property type="entry name" value="purE"/>
    <property type="match status" value="1"/>
</dbReference>
<dbReference type="GO" id="GO:0016829">
    <property type="term" value="F:lyase activity"/>
    <property type="evidence" value="ECO:0007669"/>
    <property type="project" value="UniProtKB-KW"/>
</dbReference>
<dbReference type="AlphaFoldDB" id="A0AAJ6NC38"/>
<name>A0AAJ6NC38_9PAST</name>
<dbReference type="SMART" id="SM01001">
    <property type="entry name" value="AIRC"/>
    <property type="match status" value="1"/>
</dbReference>
<proteinExistence type="inferred from homology"/>
<keyword evidence="2 3" id="KW-0413">Isomerase</keyword>
<dbReference type="InterPro" id="IPR024694">
    <property type="entry name" value="PurE_prokaryotes"/>
</dbReference>
<feature type="binding site" evidence="3 5">
    <location>
        <position position="12"/>
    </location>
    <ligand>
        <name>substrate</name>
    </ligand>
</feature>
<dbReference type="RefSeq" id="WP_306375469.1">
    <property type="nucleotide sequence ID" value="NZ_JASAYT010000003.1"/>
</dbReference>
<dbReference type="HAMAP" id="MF_01929">
    <property type="entry name" value="PurE_classI"/>
    <property type="match status" value="1"/>
</dbReference>
<comment type="catalytic activity">
    <reaction evidence="3 4">
        <text>5-carboxyamino-1-(5-phospho-D-ribosyl)imidazole + H(+) = 5-amino-1-(5-phospho-D-ribosyl)imidazole-4-carboxylate</text>
        <dbReference type="Rhea" id="RHEA:13193"/>
        <dbReference type="ChEBI" id="CHEBI:15378"/>
        <dbReference type="ChEBI" id="CHEBI:58730"/>
        <dbReference type="ChEBI" id="CHEBI:77657"/>
        <dbReference type="EC" id="5.4.99.18"/>
    </reaction>
</comment>
<dbReference type="InterPro" id="IPR000031">
    <property type="entry name" value="PurE_dom"/>
</dbReference>
<evidence type="ECO:0000256" key="4">
    <source>
        <dbReference type="PIRNR" id="PIRNR001338"/>
    </source>
</evidence>
<evidence type="ECO:0000256" key="1">
    <source>
        <dbReference type="ARBA" id="ARBA00022755"/>
    </source>
</evidence>
<sequence>MKVGIIFGSQSDLEVMKGASDCLKQFGIEYSAHILSAHRVPELLAETLAKFEQENYGVIIAGAGLSAHLPGVVASKTTLPVIGVPINTGKSAIGNGIDALYSIVQMPKSIPVASVGINNSFNAGMLAVQMLAIGNADLQAKLANFRTNMKEGFKDTINVAL</sequence>
<dbReference type="Gene3D" id="3.40.50.1970">
    <property type="match status" value="1"/>
</dbReference>
<dbReference type="InterPro" id="IPR033747">
    <property type="entry name" value="PurE_ClassI"/>
</dbReference>
<evidence type="ECO:0000259" key="6">
    <source>
        <dbReference type="SMART" id="SM01001"/>
    </source>
</evidence>
<dbReference type="EMBL" id="JASAYT010000003">
    <property type="protein sequence ID" value="MDP8174088.1"/>
    <property type="molecule type" value="Genomic_DNA"/>
</dbReference>
<dbReference type="PANTHER" id="PTHR23046:SF2">
    <property type="entry name" value="PHOSPHORIBOSYLAMINOIMIDAZOLE CARBOXYLASE"/>
    <property type="match status" value="1"/>
</dbReference>
<reference evidence="7" key="1">
    <citation type="journal article" date="2023" name="Front. Microbiol.">
        <title>Phylogeography and host specificity of Pasteurellaceae pathogenic to sea-farmed fish in the north-east Atlantic.</title>
        <authorList>
            <person name="Gulla S."/>
            <person name="Colquhoun D.J."/>
            <person name="Olsen A.B."/>
            <person name="Spilsberg B."/>
            <person name="Lagesen K."/>
            <person name="Aakesson C.P."/>
            <person name="Strom S."/>
            <person name="Manji F."/>
            <person name="Birkbeck T.H."/>
            <person name="Nilsen H.K."/>
        </authorList>
    </citation>
    <scope>NUCLEOTIDE SEQUENCE</scope>
    <source>
        <strain evidence="7">98B1</strain>
    </source>
</reference>
<evidence type="ECO:0000256" key="3">
    <source>
        <dbReference type="HAMAP-Rule" id="MF_01929"/>
    </source>
</evidence>
<organism evidence="7 8">
    <name type="scientific">Phocoenobacter skyensis</name>
    <dbReference type="NCBI Taxonomy" id="97481"/>
    <lineage>
        <taxon>Bacteria</taxon>
        <taxon>Pseudomonadati</taxon>
        <taxon>Pseudomonadota</taxon>
        <taxon>Gammaproteobacteria</taxon>
        <taxon>Pasteurellales</taxon>
        <taxon>Pasteurellaceae</taxon>
        <taxon>Phocoenobacter</taxon>
    </lineage>
</organism>
<dbReference type="SUPFAM" id="SSF52255">
    <property type="entry name" value="N5-CAIR mutase (phosphoribosylaminoimidazole carboxylase, PurE)"/>
    <property type="match status" value="1"/>
</dbReference>
<dbReference type="Proteomes" id="UP001231736">
    <property type="component" value="Unassembled WGS sequence"/>
</dbReference>
<comment type="caution">
    <text evidence="7">The sequence shown here is derived from an EMBL/GenBank/DDBJ whole genome shotgun (WGS) entry which is preliminary data.</text>
</comment>
<evidence type="ECO:0000313" key="7">
    <source>
        <dbReference type="EMBL" id="MDP8174088.1"/>
    </source>
</evidence>
<dbReference type="EC" id="5.4.99.18" evidence="3 4"/>
<feature type="binding site" evidence="3 5">
    <location>
        <position position="39"/>
    </location>
    <ligand>
        <name>substrate</name>
    </ligand>
</feature>
<feature type="binding site" evidence="3 5">
    <location>
        <position position="9"/>
    </location>
    <ligand>
        <name>substrate</name>
    </ligand>
</feature>
<dbReference type="GO" id="GO:0034023">
    <property type="term" value="F:5-(carboxyamino)imidazole ribonucleotide mutase activity"/>
    <property type="evidence" value="ECO:0007669"/>
    <property type="project" value="UniProtKB-UniRule"/>
</dbReference>
<protein>
    <recommendedName>
        <fullName evidence="3 4">N5-carboxyaminoimidazole ribonucleotide mutase</fullName>
        <shortName evidence="3 4">N5-CAIR mutase</shortName>
        <ecNumber evidence="3 4">5.4.99.18</ecNumber>
    </recommendedName>
    <alternativeName>
        <fullName evidence="3">5-(carboxyamino)imidazole ribonucleotide mutase</fullName>
    </alternativeName>
</protein>
<evidence type="ECO:0000256" key="2">
    <source>
        <dbReference type="ARBA" id="ARBA00023235"/>
    </source>
</evidence>
<keyword evidence="1 3" id="KW-0658">Purine biosynthesis</keyword>
<dbReference type="PIRSF" id="PIRSF001338">
    <property type="entry name" value="AIR_carboxylase"/>
    <property type="match status" value="1"/>
</dbReference>
<comment type="similarity">
    <text evidence="3">Belongs to the AIR carboxylase family. Class I subfamily.</text>
</comment>
<dbReference type="GO" id="GO:0006189">
    <property type="term" value="P:'de novo' IMP biosynthetic process"/>
    <property type="evidence" value="ECO:0007669"/>
    <property type="project" value="UniProtKB-UniRule"/>
</dbReference>
<dbReference type="Pfam" id="PF00731">
    <property type="entry name" value="AIRC"/>
    <property type="match status" value="1"/>
</dbReference>